<accession>A0ABT0HDP4</accession>
<gene>
    <name evidence="1" type="ORF">MUY34_15175</name>
</gene>
<keyword evidence="1" id="KW-0808">Transferase</keyword>
<proteinExistence type="predicted"/>
<dbReference type="RefSeq" id="WP_204345635.1">
    <property type="nucleotide sequence ID" value="NZ_JACNMJ010000003.1"/>
</dbReference>
<comment type="caution">
    <text evidence="1">The sequence shown here is derived from an EMBL/GenBank/DDBJ whole genome shotgun (WGS) entry which is preliminary data.</text>
</comment>
<name>A0ABT0HDP4_9FLAO</name>
<keyword evidence="2" id="KW-1185">Reference proteome</keyword>
<organism evidence="1 2">
    <name type="scientific">Psychroserpens algicola</name>
    <dbReference type="NCBI Taxonomy" id="1719034"/>
    <lineage>
        <taxon>Bacteria</taxon>
        <taxon>Pseudomonadati</taxon>
        <taxon>Bacteroidota</taxon>
        <taxon>Flavobacteriia</taxon>
        <taxon>Flavobacteriales</taxon>
        <taxon>Flavobacteriaceae</taxon>
        <taxon>Psychroserpens</taxon>
    </lineage>
</organism>
<sequence length="298" mass="34334">MKKIISSAKRSIRKKQTIAKILKSEQHNDSVVNIHRIDTRNAGDYYCAPHHYFDVLKGKHLDIFGYKLEDDVKRQNFIDTINSKALIIGGGGLLNRSGFHRQMRLFEKLSEKGKKTVLWGVGHNEKHPHTYDKVKHYNVDVTKFGIAGTRDYKMPGEYVPCVSCLHPIFDDPFDETQDIGIVFHKDTLKKPEILAKFKDYPTSSNTSDFEELIAFIKASNKIVSDSYHVMYWSMLLGKKVVVVPNSSKFFDFQHRPVVSDFDNALNQFSKTETYPGLLEECRTINTKFSVKVFDYLNL</sequence>
<dbReference type="EMBL" id="JALPQF010000018">
    <property type="protein sequence ID" value="MCK8481975.1"/>
    <property type="molecule type" value="Genomic_DNA"/>
</dbReference>
<reference evidence="1" key="1">
    <citation type="submission" date="2022-04" db="EMBL/GenBank/DDBJ databases">
        <authorList>
            <person name="Ren T."/>
        </authorList>
    </citation>
    <scope>NUCLEOTIDE SEQUENCE</scope>
    <source>
        <strain evidence="1">F63249</strain>
    </source>
</reference>
<evidence type="ECO:0000313" key="1">
    <source>
        <dbReference type="EMBL" id="MCK8481975.1"/>
    </source>
</evidence>
<protein>
    <submittedName>
        <fullName evidence="1">Polysaccharide pyruvyl transferase family protein</fullName>
    </submittedName>
</protein>
<dbReference type="GO" id="GO:0016740">
    <property type="term" value="F:transferase activity"/>
    <property type="evidence" value="ECO:0007669"/>
    <property type="project" value="UniProtKB-KW"/>
</dbReference>
<dbReference type="Proteomes" id="UP001203687">
    <property type="component" value="Unassembled WGS sequence"/>
</dbReference>
<evidence type="ECO:0000313" key="2">
    <source>
        <dbReference type="Proteomes" id="UP001203687"/>
    </source>
</evidence>